<name>A0A6J5PBC9_9CAUD</name>
<reference evidence="1" key="1">
    <citation type="submission" date="2020-05" db="EMBL/GenBank/DDBJ databases">
        <authorList>
            <person name="Chiriac C."/>
            <person name="Salcher M."/>
            <person name="Ghai R."/>
            <person name="Kavagutti S V."/>
        </authorList>
    </citation>
    <scope>NUCLEOTIDE SEQUENCE</scope>
</reference>
<dbReference type="EMBL" id="LR796935">
    <property type="protein sequence ID" value="CAB4176731.1"/>
    <property type="molecule type" value="Genomic_DNA"/>
</dbReference>
<dbReference type="EMBL" id="LR797362">
    <property type="protein sequence ID" value="CAB4210704.1"/>
    <property type="molecule type" value="Genomic_DNA"/>
</dbReference>
<evidence type="ECO:0000313" key="2">
    <source>
        <dbReference type="EMBL" id="CAB4176731.1"/>
    </source>
</evidence>
<sequence>MKISNYTDISDILLSSGLKAIFISGSTSLIYTGAFALPKLTLTKVITDTTAAFVSFAIRGYANNCLDNMQYMGGFFGGFLKYKIMGNNPFLGGINNFGYEACNFHKINSNFCALILEPAEAVTKNLINIPIDLNEITLSLVKGIAFSAILITNIEIVYSPLNQYLNFKVEDIKDNIISLNNSNMCLLGETNFTNMNED</sequence>
<dbReference type="EMBL" id="LR796840">
    <property type="protein sequence ID" value="CAB4169170.1"/>
    <property type="molecule type" value="Genomic_DNA"/>
</dbReference>
<proteinExistence type="predicted"/>
<dbReference type="EMBL" id="LR797262">
    <property type="protein sequence ID" value="CAB4197999.1"/>
    <property type="molecule type" value="Genomic_DNA"/>
</dbReference>
<protein>
    <submittedName>
        <fullName evidence="1">Uncharacterized protein</fullName>
    </submittedName>
</protein>
<dbReference type="EMBL" id="LR797006">
    <property type="protein sequence ID" value="CAB4181262.1"/>
    <property type="molecule type" value="Genomic_DNA"/>
</dbReference>
<evidence type="ECO:0000313" key="5">
    <source>
        <dbReference type="EMBL" id="CAB4210704.1"/>
    </source>
</evidence>
<evidence type="ECO:0000313" key="6">
    <source>
        <dbReference type="EMBL" id="CAB5227511.1"/>
    </source>
</evidence>
<evidence type="ECO:0000313" key="1">
    <source>
        <dbReference type="EMBL" id="CAB4169170.1"/>
    </source>
</evidence>
<accession>A0A6J5PBC9</accession>
<evidence type="ECO:0000313" key="4">
    <source>
        <dbReference type="EMBL" id="CAB4197999.1"/>
    </source>
</evidence>
<dbReference type="EMBL" id="LR798374">
    <property type="protein sequence ID" value="CAB5227511.1"/>
    <property type="molecule type" value="Genomic_DNA"/>
</dbReference>
<gene>
    <name evidence="3" type="ORF">UFOVP1074_48</name>
    <name evidence="4" type="ORF">UFOVP1310_33</name>
    <name evidence="5" type="ORF">UFOVP1424_39</name>
    <name evidence="6" type="ORF">UFOVP1521_39</name>
    <name evidence="1" type="ORF">UFOVP899_56</name>
    <name evidence="2" type="ORF">UFOVP987_55</name>
</gene>
<evidence type="ECO:0000313" key="3">
    <source>
        <dbReference type="EMBL" id="CAB4181262.1"/>
    </source>
</evidence>
<organism evidence="1">
    <name type="scientific">uncultured Caudovirales phage</name>
    <dbReference type="NCBI Taxonomy" id="2100421"/>
    <lineage>
        <taxon>Viruses</taxon>
        <taxon>Duplodnaviria</taxon>
        <taxon>Heunggongvirae</taxon>
        <taxon>Uroviricota</taxon>
        <taxon>Caudoviricetes</taxon>
        <taxon>Peduoviridae</taxon>
        <taxon>Maltschvirus</taxon>
        <taxon>Maltschvirus maltsch</taxon>
    </lineage>
</organism>